<proteinExistence type="inferred from homology"/>
<evidence type="ECO:0000313" key="18">
    <source>
        <dbReference type="Proteomes" id="UP001233999"/>
    </source>
</evidence>
<keyword evidence="6" id="KW-0808">Transferase</keyword>
<evidence type="ECO:0000256" key="5">
    <source>
        <dbReference type="ARBA" id="ARBA00022676"/>
    </source>
</evidence>
<name>A0AAD7ZD87_DIPPU</name>
<evidence type="ECO:0000256" key="12">
    <source>
        <dbReference type="ARBA" id="ARBA00023136"/>
    </source>
</evidence>
<feature type="coiled-coil region" evidence="16">
    <location>
        <begin position="237"/>
        <end position="265"/>
    </location>
</feature>
<evidence type="ECO:0000256" key="16">
    <source>
        <dbReference type="SAM" id="Coils"/>
    </source>
</evidence>
<evidence type="ECO:0000256" key="15">
    <source>
        <dbReference type="RuleBase" id="RU363063"/>
    </source>
</evidence>
<evidence type="ECO:0000256" key="11">
    <source>
        <dbReference type="ARBA" id="ARBA00023034"/>
    </source>
</evidence>
<accession>A0AAD7ZD87</accession>
<keyword evidence="11 15" id="KW-0333">Golgi apparatus</keyword>
<dbReference type="PANTHER" id="PTHR11214">
    <property type="entry name" value="BETA-1,3-N-ACETYLGLUCOSAMINYLTRANSFERASE"/>
    <property type="match status" value="1"/>
</dbReference>
<dbReference type="Proteomes" id="UP001233999">
    <property type="component" value="Unassembled WGS sequence"/>
</dbReference>
<dbReference type="Gene3D" id="3.90.550.50">
    <property type="match status" value="1"/>
</dbReference>
<dbReference type="InterPro" id="IPR002659">
    <property type="entry name" value="Glyco_trans_31"/>
</dbReference>
<evidence type="ECO:0000256" key="9">
    <source>
        <dbReference type="ARBA" id="ARBA00022968"/>
    </source>
</evidence>
<dbReference type="Pfam" id="PF01762">
    <property type="entry name" value="Galactosyl_T"/>
    <property type="match status" value="1"/>
</dbReference>
<comment type="caution">
    <text evidence="17">The sequence shown here is derived from an EMBL/GenBank/DDBJ whole genome shotgun (WGS) entry which is preliminary data.</text>
</comment>
<dbReference type="GO" id="GO:0000139">
    <property type="term" value="C:Golgi membrane"/>
    <property type="evidence" value="ECO:0007669"/>
    <property type="project" value="UniProtKB-SubCell"/>
</dbReference>
<dbReference type="GO" id="GO:0008194">
    <property type="term" value="F:UDP-glycosyltransferase activity"/>
    <property type="evidence" value="ECO:0007669"/>
    <property type="project" value="TreeGrafter"/>
</dbReference>
<evidence type="ECO:0000313" key="17">
    <source>
        <dbReference type="EMBL" id="KAJ9578409.1"/>
    </source>
</evidence>
<keyword evidence="18" id="KW-1185">Reference proteome</keyword>
<reference evidence="17" key="2">
    <citation type="submission" date="2023-05" db="EMBL/GenBank/DDBJ databases">
        <authorList>
            <person name="Fouks B."/>
        </authorList>
    </citation>
    <scope>NUCLEOTIDE SEQUENCE</scope>
    <source>
        <strain evidence="17">Stay&amp;Tobe</strain>
        <tissue evidence="17">Testes</tissue>
    </source>
</reference>
<evidence type="ECO:0000256" key="1">
    <source>
        <dbReference type="ARBA" id="ARBA00004240"/>
    </source>
</evidence>
<comment type="catalytic activity">
    <reaction evidence="14">
        <text>3-O-(N-acetyl-beta-D-glucosaminyl-(1-&gt;4)-alpha-D-mannosyl)-L-threonyl-[protein] + UDP-N-acetyl-alpha-D-galactosamine = 3-O-[beta-D-GalNAc-(1-&gt;3)-beta-D-GlcNAc-(1-&gt;4)-alpha-D-Man]-L-Thr-[protein] + UDP + H(+)</text>
        <dbReference type="Rhea" id="RHEA:37667"/>
        <dbReference type="Rhea" id="RHEA-COMP:13308"/>
        <dbReference type="Rhea" id="RHEA-COMP:13618"/>
        <dbReference type="ChEBI" id="CHEBI:15378"/>
        <dbReference type="ChEBI" id="CHEBI:58223"/>
        <dbReference type="ChEBI" id="CHEBI:67138"/>
        <dbReference type="ChEBI" id="CHEBI:136709"/>
        <dbReference type="ChEBI" id="CHEBI:137540"/>
        <dbReference type="EC" id="2.4.1.313"/>
    </reaction>
</comment>
<comment type="pathway">
    <text evidence="3">Protein modification; protein glycosylation.</text>
</comment>
<keyword evidence="9" id="KW-0735">Signal-anchor</keyword>
<dbReference type="PANTHER" id="PTHR11214:SF219">
    <property type="entry name" value="UDP-GALNAC:BETA-1,3-N-ACETYLGALACTOSAMINYLTRANSFERASE 2"/>
    <property type="match status" value="1"/>
</dbReference>
<evidence type="ECO:0000256" key="13">
    <source>
        <dbReference type="ARBA" id="ARBA00023180"/>
    </source>
</evidence>
<dbReference type="GO" id="GO:0005783">
    <property type="term" value="C:endoplasmic reticulum"/>
    <property type="evidence" value="ECO:0007669"/>
    <property type="project" value="UniProtKB-SubCell"/>
</dbReference>
<keyword evidence="8" id="KW-0256">Endoplasmic reticulum</keyword>
<evidence type="ECO:0000256" key="8">
    <source>
        <dbReference type="ARBA" id="ARBA00022824"/>
    </source>
</evidence>
<evidence type="ECO:0000256" key="6">
    <source>
        <dbReference type="ARBA" id="ARBA00022679"/>
    </source>
</evidence>
<organism evidence="17 18">
    <name type="scientific">Diploptera punctata</name>
    <name type="common">Pacific beetle cockroach</name>
    <dbReference type="NCBI Taxonomy" id="6984"/>
    <lineage>
        <taxon>Eukaryota</taxon>
        <taxon>Metazoa</taxon>
        <taxon>Ecdysozoa</taxon>
        <taxon>Arthropoda</taxon>
        <taxon>Hexapoda</taxon>
        <taxon>Insecta</taxon>
        <taxon>Pterygota</taxon>
        <taxon>Neoptera</taxon>
        <taxon>Polyneoptera</taxon>
        <taxon>Dictyoptera</taxon>
        <taxon>Blattodea</taxon>
        <taxon>Blaberoidea</taxon>
        <taxon>Blaberidae</taxon>
        <taxon>Diplopterinae</taxon>
        <taxon>Diploptera</taxon>
    </lineage>
</organism>
<keyword evidence="13" id="KW-0325">Glycoprotein</keyword>
<keyword evidence="5 15" id="KW-0328">Glycosyltransferase</keyword>
<keyword evidence="7" id="KW-0812">Transmembrane</keyword>
<keyword evidence="16" id="KW-0175">Coiled coil</keyword>
<gene>
    <name evidence="17" type="ORF">L9F63_005367</name>
</gene>
<dbReference type="AlphaFoldDB" id="A0AAD7ZD87"/>
<reference evidence="17" key="1">
    <citation type="journal article" date="2023" name="IScience">
        <title>Live-bearing cockroach genome reveals convergent evolutionary mechanisms linked to viviparity in insects and beyond.</title>
        <authorList>
            <person name="Fouks B."/>
            <person name="Harrison M.C."/>
            <person name="Mikhailova A.A."/>
            <person name="Marchal E."/>
            <person name="English S."/>
            <person name="Carruthers M."/>
            <person name="Jennings E.C."/>
            <person name="Chiamaka E.L."/>
            <person name="Frigard R.A."/>
            <person name="Pippel M."/>
            <person name="Attardo G.M."/>
            <person name="Benoit J.B."/>
            <person name="Bornberg-Bauer E."/>
            <person name="Tobe S.S."/>
        </authorList>
    </citation>
    <scope>NUCLEOTIDE SEQUENCE</scope>
    <source>
        <strain evidence="17">Stay&amp;Tobe</strain>
    </source>
</reference>
<evidence type="ECO:0000256" key="14">
    <source>
        <dbReference type="ARBA" id="ARBA00047667"/>
    </source>
</evidence>
<protein>
    <recommendedName>
        <fullName evidence="15">Hexosyltransferase</fullName>
        <ecNumber evidence="15">2.4.1.-</ecNumber>
    </recommendedName>
</protein>
<evidence type="ECO:0000256" key="3">
    <source>
        <dbReference type="ARBA" id="ARBA00004922"/>
    </source>
</evidence>
<comment type="similarity">
    <text evidence="4 15">Belongs to the glycosyltransferase 31 family.</text>
</comment>
<dbReference type="GO" id="GO:0006493">
    <property type="term" value="P:protein O-linked glycosylation"/>
    <property type="evidence" value="ECO:0007669"/>
    <property type="project" value="TreeGrafter"/>
</dbReference>
<feature type="non-terminal residue" evidence="17">
    <location>
        <position position="1"/>
    </location>
</feature>
<dbReference type="EMBL" id="JASPKZ010008881">
    <property type="protein sequence ID" value="KAJ9578409.1"/>
    <property type="molecule type" value="Genomic_DNA"/>
</dbReference>
<evidence type="ECO:0000256" key="4">
    <source>
        <dbReference type="ARBA" id="ARBA00008661"/>
    </source>
</evidence>
<keyword evidence="10" id="KW-1133">Transmembrane helix</keyword>
<sequence>TLNTNNESLLLIGIISAQSNFEERQSIRETWLKLAYQESVKHYFVIGNDICDIPPEDRVYKESCIEWSVDLKDSSSFSTGEISTAQEQMEMFAGITFLVQHPIVIHSLAISAEFVTVSKTYCKVSLYNSVTRERVVSATFSSHDNNSTLLEKSVEPHVLPKNFEGQLIVELSTDTGMKKILGQTGCWMQWNNAGRLITYQQLVRRMLEKPVAFHYNSCLPISMTFTVYEKESLEKFIMLKNKRKKEFEQENVSLKRKLIQEQEENKDIIFVNVTDVYRNLPRKVLQFFKWAYMNVHFTYLMKTDDDTFINIKEVMKKLQVMKKENQSYLHWWSTFREGWIVQSYGKWREDAYRSTTYPPFPCGAGYVLSKYLVQYLGNDAYDFVYKNFQGEDVSLGIWLAGLNPIRIYNDKNSCIWTCFGKCNPKSCNRAELSVQSMYQAWDSFTKCNNFCGCH</sequence>
<dbReference type="EC" id="2.4.1.-" evidence="15"/>
<evidence type="ECO:0000256" key="7">
    <source>
        <dbReference type="ARBA" id="ARBA00022692"/>
    </source>
</evidence>
<evidence type="ECO:0000256" key="10">
    <source>
        <dbReference type="ARBA" id="ARBA00022989"/>
    </source>
</evidence>
<evidence type="ECO:0000256" key="2">
    <source>
        <dbReference type="ARBA" id="ARBA00004323"/>
    </source>
</evidence>
<keyword evidence="12" id="KW-0472">Membrane</keyword>
<comment type="subcellular location">
    <subcellularLocation>
        <location evidence="1">Endoplasmic reticulum</location>
    </subcellularLocation>
    <subcellularLocation>
        <location evidence="2 15">Golgi apparatus membrane</location>
        <topology evidence="2 15">Single-pass type II membrane protein</topology>
    </subcellularLocation>
</comment>
<dbReference type="GO" id="GO:0016758">
    <property type="term" value="F:hexosyltransferase activity"/>
    <property type="evidence" value="ECO:0007669"/>
    <property type="project" value="InterPro"/>
</dbReference>